<feature type="compositionally biased region" description="Polar residues" evidence="1">
    <location>
        <begin position="96"/>
        <end position="106"/>
    </location>
</feature>
<sequence length="121" mass="13405">MRRNIAQGQAVVVKLVVQESAWALALLFAMLAAIAPYASMKHRVSPFFVLSWSIALQTIMCCRLIMNMRRLKVEPSPQDTETDRYVLSTVILSSESNTEATDNASSPPEKLSKKSTSTETV</sequence>
<evidence type="ECO:0000313" key="3">
    <source>
        <dbReference type="EMBL" id="PPQ74270.1"/>
    </source>
</evidence>
<reference evidence="3 4" key="1">
    <citation type="journal article" date="2018" name="Evol. Lett.">
        <title>Horizontal gene cluster transfer increased hallucinogenic mushroom diversity.</title>
        <authorList>
            <person name="Reynolds H.T."/>
            <person name="Vijayakumar V."/>
            <person name="Gluck-Thaler E."/>
            <person name="Korotkin H.B."/>
            <person name="Matheny P.B."/>
            <person name="Slot J.C."/>
        </authorList>
    </citation>
    <scope>NUCLEOTIDE SEQUENCE [LARGE SCALE GENOMIC DNA]</scope>
    <source>
        <strain evidence="3 4">2629</strain>
    </source>
</reference>
<gene>
    <name evidence="3" type="ORF">CVT24_001193</name>
</gene>
<proteinExistence type="predicted"/>
<feature type="region of interest" description="Disordered" evidence="1">
    <location>
        <begin position="96"/>
        <end position="121"/>
    </location>
</feature>
<feature type="transmembrane region" description="Helical" evidence="2">
    <location>
        <begin position="21"/>
        <end position="38"/>
    </location>
</feature>
<keyword evidence="2" id="KW-0472">Membrane</keyword>
<name>A0A409W6W0_9AGAR</name>
<dbReference type="InParanoid" id="A0A409W6W0"/>
<keyword evidence="4" id="KW-1185">Reference proteome</keyword>
<dbReference type="AlphaFoldDB" id="A0A409W6W0"/>
<accession>A0A409W6W0</accession>
<dbReference type="EMBL" id="NHTK01005765">
    <property type="protein sequence ID" value="PPQ74270.1"/>
    <property type="molecule type" value="Genomic_DNA"/>
</dbReference>
<comment type="caution">
    <text evidence="3">The sequence shown here is derived from an EMBL/GenBank/DDBJ whole genome shotgun (WGS) entry which is preliminary data.</text>
</comment>
<feature type="transmembrane region" description="Helical" evidence="2">
    <location>
        <begin position="44"/>
        <end position="66"/>
    </location>
</feature>
<keyword evidence="2" id="KW-0812">Transmembrane</keyword>
<dbReference type="Proteomes" id="UP000284842">
    <property type="component" value="Unassembled WGS sequence"/>
</dbReference>
<keyword evidence="2" id="KW-1133">Transmembrane helix</keyword>
<evidence type="ECO:0000256" key="2">
    <source>
        <dbReference type="SAM" id="Phobius"/>
    </source>
</evidence>
<protein>
    <submittedName>
        <fullName evidence="3">Uncharacterized protein</fullName>
    </submittedName>
</protein>
<organism evidence="3 4">
    <name type="scientific">Panaeolus cyanescens</name>
    <dbReference type="NCBI Taxonomy" id="181874"/>
    <lineage>
        <taxon>Eukaryota</taxon>
        <taxon>Fungi</taxon>
        <taxon>Dikarya</taxon>
        <taxon>Basidiomycota</taxon>
        <taxon>Agaricomycotina</taxon>
        <taxon>Agaricomycetes</taxon>
        <taxon>Agaricomycetidae</taxon>
        <taxon>Agaricales</taxon>
        <taxon>Agaricineae</taxon>
        <taxon>Galeropsidaceae</taxon>
        <taxon>Panaeolus</taxon>
    </lineage>
</organism>
<evidence type="ECO:0000256" key="1">
    <source>
        <dbReference type="SAM" id="MobiDB-lite"/>
    </source>
</evidence>
<evidence type="ECO:0000313" key="4">
    <source>
        <dbReference type="Proteomes" id="UP000284842"/>
    </source>
</evidence>
<dbReference type="OrthoDB" id="3044561at2759"/>